<evidence type="ECO:0000256" key="1">
    <source>
        <dbReference type="ARBA" id="ARBA00009670"/>
    </source>
</evidence>
<dbReference type="InterPro" id="IPR051409">
    <property type="entry name" value="Atypical_kinase_ADCK"/>
</dbReference>
<dbReference type="Pfam" id="PF03109">
    <property type="entry name" value="ABC1"/>
    <property type="match status" value="1"/>
</dbReference>
<dbReference type="Proteomes" id="UP000053237">
    <property type="component" value="Unassembled WGS sequence"/>
</dbReference>
<dbReference type="SUPFAM" id="SSF56112">
    <property type="entry name" value="Protein kinase-like (PK-like)"/>
    <property type="match status" value="1"/>
</dbReference>
<reference evidence="7 8" key="1">
    <citation type="submission" date="2012-05" db="EMBL/GenBank/DDBJ databases">
        <title>Recombination and specialization in a pathogen metapopulation.</title>
        <authorList>
            <person name="Gardiner A."/>
            <person name="Kemen E."/>
            <person name="Schultz-Larsen T."/>
            <person name="MacLean D."/>
            <person name="Van Oosterhout C."/>
            <person name="Jones J.D.G."/>
        </authorList>
    </citation>
    <scope>NUCLEOTIDE SEQUENCE [LARGE SCALE GENOMIC DNA]</scope>
    <source>
        <strain evidence="7 8">Ac Nc2</strain>
    </source>
</reference>
<dbReference type="OrthoDB" id="201153at2759"/>
<proteinExistence type="inferred from homology"/>
<evidence type="ECO:0000313" key="7">
    <source>
        <dbReference type="EMBL" id="CCI49035.1"/>
    </source>
</evidence>
<comment type="similarity">
    <text evidence="1">Belongs to the protein kinase superfamily. ADCK protein kinase family.</text>
</comment>
<dbReference type="EMBL" id="CAIX01000269">
    <property type="protein sequence ID" value="CCI49035.1"/>
    <property type="molecule type" value="Genomic_DNA"/>
</dbReference>
<feature type="region of interest" description="Disordered" evidence="5">
    <location>
        <begin position="97"/>
        <end position="119"/>
    </location>
</feature>
<keyword evidence="3" id="KW-0547">Nucleotide-binding</keyword>
<dbReference type="AlphaFoldDB" id="A0A024GRQ5"/>
<evidence type="ECO:0000256" key="5">
    <source>
        <dbReference type="SAM" id="MobiDB-lite"/>
    </source>
</evidence>
<sequence>MWSRDFWRVLQGASIVASKALEDQVPTVINEATRLSKHTSELAHLPKDVLRAMQSQRNERPNSADTCANSAPIQNSDNEIKRDVADLPNAKVHEMQTNYGSNLQQSTSKTVAETDAAARKDHEQFFKRSIERLHETGSSGESPIPMVKPKSEESKPHVPMSSKCDLTGKRTDKNQQQISLEVTNSVSDKDTSSRTPISEERKHTTADLPSFEFDHPIWKERQVPSSPLSRIIGFGSLAAKLAVGTATEIVKSGGKSGAYGALMSDANVEKLAETLCTMRGAALKLGQMLSIQDENLVPSKLSIALDRVRQNANVMPKAQLHAQLETELGQSWSSHFKEFDDNPIAAASIGQVHRAILTSGDRVAIKVQYPGVAESIESDLTNLKRLVTYTNILPRGLYIDEIIRVGKEELTLECDYKSEAKNQDYFRMLVNQSGMEDEFLVPRVYHDLSTSRVLTTELISGIAIDKASELSQTARNTIARRILELTMRELFDWKFMQTDPNWSNFMYDGTTNKIGLIDFGAAREYGQEFVKDYFNVVWAAANHDEQKMLQHSIKMRFLTGDESQTMLQAHVAAGMVVGEPFLSSKPFDFSQSHLTKRLAQHTETFVHGRLTPPPQEVYSLHRKLAGAFLICIKLKAVITCRDVLEKIHEKYYQSESRDSSE</sequence>
<gene>
    <name evidence="7" type="ORF">BN9_102890</name>
</gene>
<keyword evidence="4" id="KW-0067">ATP-binding</keyword>
<dbReference type="InterPro" id="IPR011009">
    <property type="entry name" value="Kinase-like_dom_sf"/>
</dbReference>
<comment type="caution">
    <text evidence="7">The sequence shown here is derived from an EMBL/GenBank/DDBJ whole genome shotgun (WGS) entry which is preliminary data.</text>
</comment>
<evidence type="ECO:0000313" key="8">
    <source>
        <dbReference type="Proteomes" id="UP000053237"/>
    </source>
</evidence>
<evidence type="ECO:0000256" key="3">
    <source>
        <dbReference type="ARBA" id="ARBA00022741"/>
    </source>
</evidence>
<dbReference type="GO" id="GO:0006744">
    <property type="term" value="P:ubiquinone biosynthetic process"/>
    <property type="evidence" value="ECO:0007669"/>
    <property type="project" value="TreeGrafter"/>
</dbReference>
<dbReference type="PANTHER" id="PTHR43851">
    <property type="match status" value="1"/>
</dbReference>
<dbReference type="InterPro" id="IPR034646">
    <property type="entry name" value="ADCK3_dom"/>
</dbReference>
<dbReference type="CDD" id="cd13970">
    <property type="entry name" value="ABC1_ADCK3"/>
    <property type="match status" value="1"/>
</dbReference>
<feature type="compositionally biased region" description="Polar residues" evidence="5">
    <location>
        <begin position="174"/>
        <end position="186"/>
    </location>
</feature>
<evidence type="ECO:0000256" key="2">
    <source>
        <dbReference type="ARBA" id="ARBA00022679"/>
    </source>
</evidence>
<feature type="region of interest" description="Disordered" evidence="5">
    <location>
        <begin position="133"/>
        <end position="205"/>
    </location>
</feature>
<feature type="compositionally biased region" description="Basic and acidic residues" evidence="5">
    <location>
        <begin position="187"/>
        <end position="205"/>
    </location>
</feature>
<protein>
    <recommendedName>
        <fullName evidence="6">ABC1 atypical kinase-like domain-containing protein</fullName>
    </recommendedName>
</protein>
<accession>A0A024GRQ5</accession>
<organism evidence="7 8">
    <name type="scientific">Albugo candida</name>
    <dbReference type="NCBI Taxonomy" id="65357"/>
    <lineage>
        <taxon>Eukaryota</taxon>
        <taxon>Sar</taxon>
        <taxon>Stramenopiles</taxon>
        <taxon>Oomycota</taxon>
        <taxon>Peronosporomycetes</taxon>
        <taxon>Albuginales</taxon>
        <taxon>Albuginaceae</taxon>
        <taxon>Albugo</taxon>
    </lineage>
</organism>
<dbReference type="STRING" id="65357.A0A024GRQ5"/>
<keyword evidence="2" id="KW-0808">Transferase</keyword>
<feature type="domain" description="ABC1 atypical kinase-like" evidence="6">
    <location>
        <begin position="308"/>
        <end position="551"/>
    </location>
</feature>
<feature type="compositionally biased region" description="Polar residues" evidence="5">
    <location>
        <begin position="63"/>
        <end position="77"/>
    </location>
</feature>
<dbReference type="GO" id="GO:0016740">
    <property type="term" value="F:transferase activity"/>
    <property type="evidence" value="ECO:0007669"/>
    <property type="project" value="UniProtKB-KW"/>
</dbReference>
<evidence type="ECO:0000259" key="6">
    <source>
        <dbReference type="Pfam" id="PF03109"/>
    </source>
</evidence>
<keyword evidence="8" id="KW-1185">Reference proteome</keyword>
<dbReference type="InParanoid" id="A0A024GRQ5"/>
<name>A0A024GRQ5_9STRA</name>
<feature type="compositionally biased region" description="Polar residues" evidence="5">
    <location>
        <begin position="97"/>
        <end position="111"/>
    </location>
</feature>
<evidence type="ECO:0000256" key="4">
    <source>
        <dbReference type="ARBA" id="ARBA00022840"/>
    </source>
</evidence>
<dbReference type="GO" id="GO:0005524">
    <property type="term" value="F:ATP binding"/>
    <property type="evidence" value="ECO:0007669"/>
    <property type="project" value="UniProtKB-KW"/>
</dbReference>
<dbReference type="InterPro" id="IPR004147">
    <property type="entry name" value="ABC1_dom"/>
</dbReference>
<feature type="region of interest" description="Disordered" evidence="5">
    <location>
        <begin position="55"/>
        <end position="78"/>
    </location>
</feature>
<dbReference type="PANTHER" id="PTHR43851:SF3">
    <property type="entry name" value="COENZYME Q8"/>
    <property type="match status" value="1"/>
</dbReference>